<dbReference type="SUPFAM" id="SSF49452">
    <property type="entry name" value="Starch-binding domain-like"/>
    <property type="match status" value="1"/>
</dbReference>
<dbReference type="Proteomes" id="UP000677082">
    <property type="component" value="Unassembled WGS sequence"/>
</dbReference>
<evidence type="ECO:0000256" key="1">
    <source>
        <dbReference type="SAM" id="SignalP"/>
    </source>
</evidence>
<dbReference type="AlphaFoldDB" id="A0A919W3X8"/>
<evidence type="ECO:0000313" key="3">
    <source>
        <dbReference type="Proteomes" id="UP000677082"/>
    </source>
</evidence>
<gene>
    <name evidence="2" type="ORF">Ato02nite_071050</name>
</gene>
<name>A0A919W3X8_9ACTN</name>
<keyword evidence="1" id="KW-0732">Signal</keyword>
<sequence>MSVVAGLALTPIPAQAAPVGTGTIEGTLTTAKGDPVAGVRVQLSSSAGHNDTLPLVFTDEAGHYSAAPLPAGRYRVGFYFPETMSTQWVPRAARESAATWFTVADGRTTVVDESLFATGGLDVTLVEPDTGPVQEFCVEAIGDLYLKTGCTTTGTVSLTGLPIGSYLVTATGGTGEGVKMAFADVVEDSVVPVEIQPW</sequence>
<accession>A0A919W3X8</accession>
<organism evidence="2 3">
    <name type="scientific">Paractinoplanes toevensis</name>
    <dbReference type="NCBI Taxonomy" id="571911"/>
    <lineage>
        <taxon>Bacteria</taxon>
        <taxon>Bacillati</taxon>
        <taxon>Actinomycetota</taxon>
        <taxon>Actinomycetes</taxon>
        <taxon>Micromonosporales</taxon>
        <taxon>Micromonosporaceae</taxon>
        <taxon>Paractinoplanes</taxon>
    </lineage>
</organism>
<evidence type="ECO:0000313" key="2">
    <source>
        <dbReference type="EMBL" id="GIM95312.1"/>
    </source>
</evidence>
<dbReference type="Pfam" id="PF13620">
    <property type="entry name" value="CarboxypepD_reg"/>
    <property type="match status" value="1"/>
</dbReference>
<dbReference type="EMBL" id="BOQN01000092">
    <property type="protein sequence ID" value="GIM95312.1"/>
    <property type="molecule type" value="Genomic_DNA"/>
</dbReference>
<dbReference type="RefSeq" id="WP_213011042.1">
    <property type="nucleotide sequence ID" value="NZ_BOQN01000092.1"/>
</dbReference>
<dbReference type="Gene3D" id="2.60.40.1120">
    <property type="entry name" value="Carboxypeptidase-like, regulatory domain"/>
    <property type="match status" value="1"/>
</dbReference>
<evidence type="ECO:0008006" key="4">
    <source>
        <dbReference type="Google" id="ProtNLM"/>
    </source>
</evidence>
<comment type="caution">
    <text evidence="2">The sequence shown here is derived from an EMBL/GenBank/DDBJ whole genome shotgun (WGS) entry which is preliminary data.</text>
</comment>
<dbReference type="InterPro" id="IPR013784">
    <property type="entry name" value="Carb-bd-like_fold"/>
</dbReference>
<proteinExistence type="predicted"/>
<protein>
    <recommendedName>
        <fullName evidence="4">Alpha-amylase</fullName>
    </recommendedName>
</protein>
<feature type="chain" id="PRO_5036918786" description="Alpha-amylase" evidence="1">
    <location>
        <begin position="17"/>
        <end position="198"/>
    </location>
</feature>
<feature type="signal peptide" evidence="1">
    <location>
        <begin position="1"/>
        <end position="16"/>
    </location>
</feature>
<dbReference type="GO" id="GO:0030246">
    <property type="term" value="F:carbohydrate binding"/>
    <property type="evidence" value="ECO:0007669"/>
    <property type="project" value="InterPro"/>
</dbReference>
<reference evidence="2 3" key="1">
    <citation type="submission" date="2021-03" db="EMBL/GenBank/DDBJ databases">
        <title>Whole genome shotgun sequence of Actinoplanes toevensis NBRC 105298.</title>
        <authorList>
            <person name="Komaki H."/>
            <person name="Tamura T."/>
        </authorList>
    </citation>
    <scope>NUCLEOTIDE SEQUENCE [LARGE SCALE GENOMIC DNA]</scope>
    <source>
        <strain evidence="2 3">NBRC 105298</strain>
    </source>
</reference>
<keyword evidence="3" id="KW-1185">Reference proteome</keyword>